<protein>
    <submittedName>
        <fullName evidence="1">Uncharacterized protein</fullName>
    </submittedName>
</protein>
<sequence length="63" mass="7224">MEATQSTAAEIVLNPQVQVVAPAMYQAFRRADMLNNIIAKSLRSNRYRLKNIFSWPVLQVTMK</sequence>
<proteinExistence type="predicted"/>
<evidence type="ECO:0000313" key="1">
    <source>
        <dbReference type="EMBL" id="KKO08764.1"/>
    </source>
</evidence>
<dbReference type="EMBL" id="LAZR01000008">
    <property type="protein sequence ID" value="KKO08764.1"/>
    <property type="molecule type" value="Genomic_DNA"/>
</dbReference>
<comment type="caution">
    <text evidence="1">The sequence shown here is derived from an EMBL/GenBank/DDBJ whole genome shotgun (WGS) entry which is preliminary data.</text>
</comment>
<dbReference type="AlphaFoldDB" id="A0A0F9YVD9"/>
<name>A0A0F9YVD9_9ZZZZ</name>
<gene>
    <name evidence="1" type="ORF">LCGC14_0038830</name>
</gene>
<reference evidence="1" key="1">
    <citation type="journal article" date="2015" name="Nature">
        <title>Complex archaea that bridge the gap between prokaryotes and eukaryotes.</title>
        <authorList>
            <person name="Spang A."/>
            <person name="Saw J.H."/>
            <person name="Jorgensen S.L."/>
            <person name="Zaremba-Niedzwiedzka K."/>
            <person name="Martijn J."/>
            <person name="Lind A.E."/>
            <person name="van Eijk R."/>
            <person name="Schleper C."/>
            <person name="Guy L."/>
            <person name="Ettema T.J."/>
        </authorList>
    </citation>
    <scope>NUCLEOTIDE SEQUENCE</scope>
</reference>
<accession>A0A0F9YVD9</accession>
<organism evidence="1">
    <name type="scientific">marine sediment metagenome</name>
    <dbReference type="NCBI Taxonomy" id="412755"/>
    <lineage>
        <taxon>unclassified sequences</taxon>
        <taxon>metagenomes</taxon>
        <taxon>ecological metagenomes</taxon>
    </lineage>
</organism>